<dbReference type="PROSITE" id="PS50835">
    <property type="entry name" value="IG_LIKE"/>
    <property type="match status" value="1"/>
</dbReference>
<dbReference type="EMBL" id="HG531783">
    <property type="protein sequence ID" value="CDI95469.1"/>
    <property type="molecule type" value="Genomic_DNA"/>
</dbReference>
<keyword evidence="1" id="KW-0472">Membrane</keyword>
<proteinExistence type="predicted"/>
<evidence type="ECO:0000259" key="2">
    <source>
        <dbReference type="PROSITE" id="PS50835"/>
    </source>
</evidence>
<reference evidence="3 4" key="2">
    <citation type="submission" date="2013-11" db="EMBL/GenBank/DDBJ databases">
        <title>Genome sequence of a novel, newly isolated strain of guinea pig cytomegalovirus: CIDMTR strain.</title>
        <authorList>
            <person name="Schleiss M.R."/>
            <person name="Hernandez-Alvarado N."/>
            <person name="Ramaraj T."/>
            <person name="Crow J.A."/>
        </authorList>
    </citation>
    <scope>NUCLEOTIDE SEQUENCE [LARGE SCALE GENOMIC DNA]</scope>
    <source>
        <strain evidence="3">CIDMTR</strain>
    </source>
</reference>
<evidence type="ECO:0000313" key="3">
    <source>
        <dbReference type="EMBL" id="CDI95469.1"/>
    </source>
</evidence>
<sequence>MYVTYNSTWVSDPTVTLHLSDEPAIRLTVNRTTNNVTGVPIAHWIDTNLTRFYTKCLAPYVLAFVNDTEFIANNGSLLGNDSDVLQLAIGCSVPASRSFGWKAYWSYGHNGSTWQECNSTTSSSWLVPCGNDTDLVRPGSSSSGLGLHLRAVVHDDAVAAFVRYDCYRTVVGGRHYDRHFWNQVSDFVKPTLHTRVTNETEDGRNVTKMCCTIAGTSIIKPHVAWYDSASNSYHRTARQDRLPLGNGTYLERGCMNVSGAASARNYECSLYYTVSFDDRSDTYLLSVANGSWSRTRLISPPPRHAGTYDTGTRINIGLLCTSIFVLFIFVCFLAVWERRLREQGRSLTVWFVRDREDDLVYLVD</sequence>
<keyword evidence="1" id="KW-0812">Transmembrane</keyword>
<accession>U6H6W8</accession>
<reference evidence="3 4" key="1">
    <citation type="submission" date="2013-09" db="EMBL/GenBank/DDBJ databases">
        <authorList>
            <person name="Sundararajan A."/>
        </authorList>
    </citation>
    <scope>NUCLEOTIDE SEQUENCE [LARGE SCALE GENOMIC DNA]</scope>
    <source>
        <strain evidence="3">CIDMTR</strain>
    </source>
</reference>
<name>U6H6W8_9BETA</name>
<dbReference type="Proteomes" id="UP000163196">
    <property type="component" value="Genome"/>
</dbReference>
<feature type="transmembrane region" description="Helical" evidence="1">
    <location>
        <begin position="316"/>
        <end position="336"/>
    </location>
</feature>
<dbReference type="InterPro" id="IPR007110">
    <property type="entry name" value="Ig-like_dom"/>
</dbReference>
<evidence type="ECO:0000256" key="1">
    <source>
        <dbReference type="SAM" id="Phobius"/>
    </source>
</evidence>
<evidence type="ECO:0000313" key="4">
    <source>
        <dbReference type="Proteomes" id="UP000163196"/>
    </source>
</evidence>
<protein>
    <submittedName>
        <fullName evidence="3">Gp147</fullName>
    </submittedName>
</protein>
<feature type="domain" description="Ig-like" evidence="2">
    <location>
        <begin position="190"/>
        <end position="286"/>
    </location>
</feature>
<keyword evidence="1" id="KW-1133">Transmembrane helix</keyword>
<organism evidence="3 4">
    <name type="scientific">Caviid herpesvirus 2 str. CIDMTR</name>
    <dbReference type="NCBI Taxonomy" id="1415526"/>
    <lineage>
        <taxon>Viruses</taxon>
        <taxon>Duplodnaviria</taxon>
        <taxon>Heunggongvirae</taxon>
        <taxon>Peploviricota</taxon>
        <taxon>Herviviricetes</taxon>
        <taxon>Herpesvirales</taxon>
        <taxon>Orthoherpesviridae</taxon>
        <taxon>Betaherpesvirinae</taxon>
        <taxon>Quwivirus</taxon>
        <taxon>Quwivirus caviidbeta2</taxon>
    </lineage>
</organism>